<dbReference type="PANTHER" id="PTHR30273">
    <property type="entry name" value="PERIPLASMIC SIGNAL SENSOR AND SIGMA FACTOR ACTIVATOR FECR-RELATED"/>
    <property type="match status" value="1"/>
</dbReference>
<comment type="caution">
    <text evidence="4">The sequence shown here is derived from an EMBL/GenBank/DDBJ whole genome shotgun (WGS) entry which is preliminary data.</text>
</comment>
<dbReference type="GO" id="GO:0016989">
    <property type="term" value="F:sigma factor antagonist activity"/>
    <property type="evidence" value="ECO:0007669"/>
    <property type="project" value="TreeGrafter"/>
</dbReference>
<protein>
    <submittedName>
        <fullName evidence="4">FecR family protein</fullName>
    </submittedName>
</protein>
<feature type="domain" description="FecR protein" evidence="2">
    <location>
        <begin position="200"/>
        <end position="295"/>
    </location>
</feature>
<organism evidence="4 5">
    <name type="scientific">Mucilaginibacter oryzae</name>
    <dbReference type="NCBI Taxonomy" id="468058"/>
    <lineage>
        <taxon>Bacteria</taxon>
        <taxon>Pseudomonadati</taxon>
        <taxon>Bacteroidota</taxon>
        <taxon>Sphingobacteriia</taxon>
        <taxon>Sphingobacteriales</taxon>
        <taxon>Sphingobacteriaceae</taxon>
        <taxon>Mucilaginibacter</taxon>
    </lineage>
</organism>
<evidence type="ECO:0000313" key="4">
    <source>
        <dbReference type="EMBL" id="PWK80097.1"/>
    </source>
</evidence>
<dbReference type="RefSeq" id="WP_109606183.1">
    <property type="nucleotide sequence ID" value="NZ_QGHA01000001.1"/>
</dbReference>
<sequence>MNNERLRILLEQYFNDTIGTDDCRELLNYLNDNPGDVFDAIDERVLNLEEAPAFDNIQAQKVLAGIKADQRFKPAEEAEDAVVLPITAKANAFKLYAAWIKIAAAVLVFGIIGFYFIQKHKNAAVHNEVAVMQPAKILPGSNKAILTLSTGKSIVLDSAGNGALASTGKSRVNKVGDGKLVYDALPGAAHAGVNAVLYNTLTIPPGGQYQVVLPDGTQVWLNSSSALSYPTEFSGNERRVKLTGEAYFEVAKNKDKPFYVEMNNTQIRVLGTHFDVSAYADDNAITTTLLEGSVQVSKNGKQALLKPGQQAVVDNGADKIAVSKVNTNTAVAWKNGYFVFDDEDIATIMKKVSRWYNADIEYKASFDGQRFGGTFARSKSIADLLKNLEQIGKVHFKITGRRITVMQ</sequence>
<evidence type="ECO:0000259" key="2">
    <source>
        <dbReference type="Pfam" id="PF04773"/>
    </source>
</evidence>
<keyword evidence="1" id="KW-0812">Transmembrane</keyword>
<dbReference type="Gene3D" id="2.60.120.1440">
    <property type="match status" value="1"/>
</dbReference>
<feature type="domain" description="Protein FecR C-terminal" evidence="3">
    <location>
        <begin position="337"/>
        <end position="405"/>
    </location>
</feature>
<keyword evidence="1" id="KW-1133">Transmembrane helix</keyword>
<evidence type="ECO:0000256" key="1">
    <source>
        <dbReference type="SAM" id="Phobius"/>
    </source>
</evidence>
<dbReference type="FunFam" id="2.60.120.1440:FF:000001">
    <property type="entry name" value="Putative anti-sigma factor"/>
    <property type="match status" value="1"/>
</dbReference>
<dbReference type="Pfam" id="PF16344">
    <property type="entry name" value="FecR_C"/>
    <property type="match status" value="1"/>
</dbReference>
<dbReference type="InterPro" id="IPR012373">
    <property type="entry name" value="Ferrdict_sens_TM"/>
</dbReference>
<dbReference type="Pfam" id="PF04773">
    <property type="entry name" value="FecR"/>
    <property type="match status" value="1"/>
</dbReference>
<accession>A0A316HIG4</accession>
<keyword evidence="5" id="KW-1185">Reference proteome</keyword>
<dbReference type="EMBL" id="QGHA01000001">
    <property type="protein sequence ID" value="PWK80097.1"/>
    <property type="molecule type" value="Genomic_DNA"/>
</dbReference>
<dbReference type="InterPro" id="IPR032508">
    <property type="entry name" value="FecR_C"/>
</dbReference>
<dbReference type="PANTHER" id="PTHR30273:SF2">
    <property type="entry name" value="PROTEIN FECR"/>
    <property type="match status" value="1"/>
</dbReference>
<feature type="transmembrane region" description="Helical" evidence="1">
    <location>
        <begin position="95"/>
        <end position="117"/>
    </location>
</feature>
<keyword evidence="1" id="KW-0472">Membrane</keyword>
<dbReference type="Gene3D" id="3.55.50.30">
    <property type="match status" value="1"/>
</dbReference>
<dbReference type="Proteomes" id="UP000245678">
    <property type="component" value="Unassembled WGS sequence"/>
</dbReference>
<dbReference type="InterPro" id="IPR006860">
    <property type="entry name" value="FecR"/>
</dbReference>
<name>A0A316HIG4_9SPHI</name>
<gene>
    <name evidence="4" type="ORF">LX99_00561</name>
</gene>
<evidence type="ECO:0000313" key="5">
    <source>
        <dbReference type="Proteomes" id="UP000245678"/>
    </source>
</evidence>
<evidence type="ECO:0000259" key="3">
    <source>
        <dbReference type="Pfam" id="PF16344"/>
    </source>
</evidence>
<dbReference type="AlphaFoldDB" id="A0A316HIG4"/>
<proteinExistence type="predicted"/>
<reference evidence="4 5" key="1">
    <citation type="submission" date="2018-05" db="EMBL/GenBank/DDBJ databases">
        <title>Genomic Encyclopedia of Archaeal and Bacterial Type Strains, Phase II (KMG-II): from individual species to whole genera.</title>
        <authorList>
            <person name="Goeker M."/>
        </authorList>
    </citation>
    <scope>NUCLEOTIDE SEQUENCE [LARGE SCALE GENOMIC DNA]</scope>
    <source>
        <strain evidence="4 5">DSM 19975</strain>
    </source>
</reference>